<evidence type="ECO:0008006" key="3">
    <source>
        <dbReference type="Google" id="ProtNLM"/>
    </source>
</evidence>
<evidence type="ECO:0000313" key="1">
    <source>
        <dbReference type="EMBL" id="AOC95104.1"/>
    </source>
</evidence>
<sequence length="219" mass="23901">MKKLFFITFILIGILYSCNKDEFIENKSENKIDYFTLNKSIDKQISTLRTLTVKSNVEENYLKYFKTKPKSLNANKSAQHETTIKITLDPHYNQEESQFMLSFYQDLANCYDNKIIELLNSKRISLNNSNFSLDFKNEANFIFSTIEKTTNEIGAILNKSQTSKTGKAAGFGDCFATKGKGIGRAVATGALVGAAGGTVALPGIGTASGAIGGAVFGAA</sequence>
<dbReference type="AlphaFoldDB" id="A0AAC9D020"/>
<dbReference type="PROSITE" id="PS51257">
    <property type="entry name" value="PROKAR_LIPOPROTEIN"/>
    <property type="match status" value="1"/>
</dbReference>
<organism evidence="1 2">
    <name type="scientific">Flavobacterium anhuiense</name>
    <dbReference type="NCBI Taxonomy" id="459526"/>
    <lineage>
        <taxon>Bacteria</taxon>
        <taxon>Pseudomonadati</taxon>
        <taxon>Bacteroidota</taxon>
        <taxon>Flavobacteriia</taxon>
        <taxon>Flavobacteriales</taxon>
        <taxon>Flavobacteriaceae</taxon>
        <taxon>Flavobacterium</taxon>
    </lineage>
</organism>
<gene>
    <name evidence="1" type="ORF">BB050_01981</name>
</gene>
<reference evidence="1 2" key="1">
    <citation type="submission" date="2016-08" db="EMBL/GenBank/DDBJ databases">
        <title>Complete genome sequence of Flavobacterium johnsoniae strain GSE09, a volatile-producing biocontrol agent isolated from cucumber (Cucumis sativus).</title>
        <authorList>
            <person name="Jeong J.-J."/>
            <person name="Oh J.Y."/>
            <person name="Jim Y.J."/>
            <person name="Sang M.K."/>
            <person name="Kim K.D."/>
        </authorList>
    </citation>
    <scope>NUCLEOTIDE SEQUENCE [LARGE SCALE GENOMIC DNA]</scope>
    <source>
        <strain evidence="1 2">GSE09</strain>
    </source>
</reference>
<evidence type="ECO:0000313" key="2">
    <source>
        <dbReference type="Proteomes" id="UP000093276"/>
    </source>
</evidence>
<name>A0AAC9D020_9FLAO</name>
<protein>
    <recommendedName>
        <fullName evidence="3">Lipoprotein</fullName>
    </recommendedName>
</protein>
<dbReference type="GeneID" id="32307864"/>
<dbReference type="KEGG" id="fjg:BB050_01981"/>
<dbReference type="EMBL" id="CP016907">
    <property type="protein sequence ID" value="AOC95104.1"/>
    <property type="molecule type" value="Genomic_DNA"/>
</dbReference>
<dbReference type="Proteomes" id="UP000093276">
    <property type="component" value="Chromosome"/>
</dbReference>
<accession>A0AAC9D020</accession>
<proteinExistence type="predicted"/>
<dbReference type="RefSeq" id="WP_066033442.1">
    <property type="nucleotide sequence ID" value="NZ_CP016907.1"/>
</dbReference>